<dbReference type="EMBL" id="FUWW01000010">
    <property type="protein sequence ID" value="SJZ59503.1"/>
    <property type="molecule type" value="Genomic_DNA"/>
</dbReference>
<dbReference type="InterPro" id="IPR001516">
    <property type="entry name" value="Proton_antipo_N"/>
</dbReference>
<dbReference type="OrthoDB" id="9807568at2"/>
<dbReference type="InterPro" id="IPR001750">
    <property type="entry name" value="ND/Mrp_TM"/>
</dbReference>
<feature type="transmembrane region" description="Helical" evidence="7">
    <location>
        <begin position="383"/>
        <end position="406"/>
    </location>
</feature>
<feature type="transmembrane region" description="Helical" evidence="7">
    <location>
        <begin position="562"/>
        <end position="584"/>
    </location>
</feature>
<keyword evidence="5 7" id="KW-0472">Membrane</keyword>
<dbReference type="GO" id="GO:0012505">
    <property type="term" value="C:endomembrane system"/>
    <property type="evidence" value="ECO:0007669"/>
    <property type="project" value="UniProtKB-SubCell"/>
</dbReference>
<feature type="transmembrane region" description="Helical" evidence="7">
    <location>
        <begin position="198"/>
        <end position="217"/>
    </location>
</feature>
<evidence type="ECO:0000256" key="1">
    <source>
        <dbReference type="ARBA" id="ARBA00004127"/>
    </source>
</evidence>
<feature type="transmembrane region" description="Helical" evidence="7">
    <location>
        <begin position="6"/>
        <end position="23"/>
    </location>
</feature>
<evidence type="ECO:0000313" key="11">
    <source>
        <dbReference type="Proteomes" id="UP000190657"/>
    </source>
</evidence>
<evidence type="ECO:0000259" key="8">
    <source>
        <dbReference type="Pfam" id="PF00361"/>
    </source>
</evidence>
<dbReference type="Pfam" id="PF00662">
    <property type="entry name" value="Proton_antipo_N"/>
    <property type="match status" value="1"/>
</dbReference>
<protein>
    <submittedName>
        <fullName evidence="10">Ech hydrogenase subunit A</fullName>
    </submittedName>
</protein>
<organism evidence="10 11">
    <name type="scientific">Eubacterium coprostanoligenes</name>
    <dbReference type="NCBI Taxonomy" id="290054"/>
    <lineage>
        <taxon>Bacteria</taxon>
        <taxon>Bacillati</taxon>
        <taxon>Bacillota</taxon>
        <taxon>Clostridia</taxon>
        <taxon>Eubacteriales</taxon>
        <taxon>Eubacteriaceae</taxon>
        <taxon>Eubacterium</taxon>
    </lineage>
</organism>
<name>A0A1T4LXN5_9FIRM</name>
<evidence type="ECO:0000256" key="2">
    <source>
        <dbReference type="ARBA" id="ARBA00008483"/>
    </source>
</evidence>
<reference evidence="10 11" key="1">
    <citation type="submission" date="2017-02" db="EMBL/GenBank/DDBJ databases">
        <authorList>
            <person name="Peterson S.W."/>
        </authorList>
    </citation>
    <scope>NUCLEOTIDE SEQUENCE [LARGE SCALE GENOMIC DNA]</scope>
    <source>
        <strain evidence="10 11">ATCC 51222</strain>
    </source>
</reference>
<feature type="transmembrane region" description="Helical" evidence="7">
    <location>
        <begin position="358"/>
        <end position="377"/>
    </location>
</feature>
<evidence type="ECO:0000256" key="7">
    <source>
        <dbReference type="SAM" id="Phobius"/>
    </source>
</evidence>
<dbReference type="InterPro" id="IPR050616">
    <property type="entry name" value="CPA3_Na-H_Antiporter_A"/>
</dbReference>
<evidence type="ECO:0000256" key="5">
    <source>
        <dbReference type="ARBA" id="ARBA00023136"/>
    </source>
</evidence>
<feature type="transmembrane region" description="Helical" evidence="7">
    <location>
        <begin position="517"/>
        <end position="542"/>
    </location>
</feature>
<feature type="transmembrane region" description="Helical" evidence="7">
    <location>
        <begin position="229"/>
        <end position="253"/>
    </location>
</feature>
<feature type="transmembrane region" description="Helical" evidence="7">
    <location>
        <begin position="468"/>
        <end position="491"/>
    </location>
</feature>
<dbReference type="GO" id="GO:0016020">
    <property type="term" value="C:membrane"/>
    <property type="evidence" value="ECO:0007669"/>
    <property type="project" value="UniProtKB-SubCell"/>
</dbReference>
<feature type="transmembrane region" description="Helical" evidence="7">
    <location>
        <begin position="64"/>
        <end position="93"/>
    </location>
</feature>
<dbReference type="Proteomes" id="UP000190657">
    <property type="component" value="Unassembled WGS sequence"/>
</dbReference>
<evidence type="ECO:0000256" key="3">
    <source>
        <dbReference type="ARBA" id="ARBA00022692"/>
    </source>
</evidence>
<dbReference type="Pfam" id="PF00361">
    <property type="entry name" value="Proton_antipo_M"/>
    <property type="match status" value="1"/>
</dbReference>
<dbReference type="STRING" id="290054.SAMN02745114_01053"/>
<comment type="similarity">
    <text evidence="2">Belongs to the CPA3 antiporters (TC 2.A.63) subunit A family.</text>
</comment>
<feature type="transmembrane region" description="Helical" evidence="7">
    <location>
        <begin position="30"/>
        <end position="52"/>
    </location>
</feature>
<feature type="transmembrane region" description="Helical" evidence="7">
    <location>
        <begin position="427"/>
        <end position="448"/>
    </location>
</feature>
<keyword evidence="3 6" id="KW-0812">Transmembrane</keyword>
<evidence type="ECO:0000256" key="6">
    <source>
        <dbReference type="RuleBase" id="RU000320"/>
    </source>
</evidence>
<dbReference type="RefSeq" id="WP_078768531.1">
    <property type="nucleotide sequence ID" value="NZ_FUWW01000010.1"/>
</dbReference>
<comment type="subcellular location">
    <subcellularLocation>
        <location evidence="1">Endomembrane system</location>
        <topology evidence="1">Multi-pass membrane protein</topology>
    </subcellularLocation>
    <subcellularLocation>
        <location evidence="6">Membrane</location>
        <topology evidence="6">Multi-pass membrane protein</topology>
    </subcellularLocation>
</comment>
<feature type="transmembrane region" description="Helical" evidence="7">
    <location>
        <begin position="265"/>
        <end position="283"/>
    </location>
</feature>
<dbReference type="AlphaFoldDB" id="A0A1T4LXN5"/>
<keyword evidence="4 7" id="KW-1133">Transmembrane helix</keyword>
<accession>A0A1T4LXN5</accession>
<evidence type="ECO:0000256" key="4">
    <source>
        <dbReference type="ARBA" id="ARBA00022989"/>
    </source>
</evidence>
<dbReference type="PANTHER" id="PTHR43373">
    <property type="entry name" value="NA(+)/H(+) ANTIPORTER SUBUNIT"/>
    <property type="match status" value="1"/>
</dbReference>
<evidence type="ECO:0000313" key="10">
    <source>
        <dbReference type="EMBL" id="SJZ59503.1"/>
    </source>
</evidence>
<keyword evidence="11" id="KW-1185">Reference proteome</keyword>
<dbReference type="PRINTS" id="PR01434">
    <property type="entry name" value="NADHDHGNASE5"/>
</dbReference>
<feature type="transmembrane region" description="Helical" evidence="7">
    <location>
        <begin position="175"/>
        <end position="192"/>
    </location>
</feature>
<dbReference type="PANTHER" id="PTHR43373:SF1">
    <property type="entry name" value="NA(+)_H(+) ANTIPORTER SUBUNIT A"/>
    <property type="match status" value="1"/>
</dbReference>
<feature type="transmembrane region" description="Helical" evidence="7">
    <location>
        <begin position="638"/>
        <end position="658"/>
    </location>
</feature>
<proteinExistence type="inferred from homology"/>
<feature type="domain" description="NADH:quinone oxidoreductase/Mrp antiporter transmembrane" evidence="8">
    <location>
        <begin position="193"/>
        <end position="465"/>
    </location>
</feature>
<feature type="transmembrane region" description="Helical" evidence="7">
    <location>
        <begin position="329"/>
        <end position="351"/>
    </location>
</feature>
<feature type="transmembrane region" description="Helical" evidence="7">
    <location>
        <begin position="136"/>
        <end position="155"/>
    </location>
</feature>
<feature type="domain" description="NADH-Ubiquinone oxidoreductase (complex I) chain 5 N-terminal" evidence="9">
    <location>
        <begin position="129"/>
        <end position="160"/>
    </location>
</feature>
<sequence length="659" mass="73027">MEIMIAFLVGFPFVSALLHGIVKDNKTRKVITYTSAGLIIFAALMFTVTYYIKGGGYITFNEEFLIGGLPFVEIVDYLMVAGEVFLVVLITVLSIKYKKYYAAVLSIAQTALEFWYEFSGIKPKNQISNFYCDQLTIIMILIIAIVGTFITIYACGYMDDYHHHHGNEVKDRRGFFFAIMYVFIGAMFGLVLSNNLIWLYFFWEVTSVCSFLLIGYTRSAEAITNCFKALWMNLLGGLGMAIGIVMLGVNHSVTSLQGILEQDKSLIVLPIICLSFGALTKSAQLPFSRWLLGAMVAPTPSSALLHSATMVKAGVYLLIRMAPAMSGEFSGYMVGLVGGLTFLAMSMLAITAYDGKKVLAYSTLSNLGLITACAGIGTEETVWAAIFLVIFHAVSKSLLFQTVGSIEHQTGSRDIETMHGLVRRYPYLTWTLVVGIAGMFLAPFGMLVSKWAALKAFVDTGLASGNTLEIIVSTLLVLCICFGSATTLFYWSKWLATVLSSNPSDKRHKNTISINQWASLFTHGGLMILIVFVFPLISKYVVKPYTAKVFRNEYAVISYENIILTILMVIFIFVIPIANYFLIAKNRPFPKADRYFNGVGTPDQIGFVDSFGKEKKEFLTNWYMEDIFGESHMYKPSVYTSIFLIAAFTIAAIVTGGVC</sequence>
<gene>
    <name evidence="10" type="ORF">SAMN02745114_01053</name>
</gene>
<evidence type="ECO:0000259" key="9">
    <source>
        <dbReference type="Pfam" id="PF00662"/>
    </source>
</evidence>